<organism evidence="7 8">
    <name type="scientific">Globisporangium ultimum (strain ATCC 200006 / CBS 805.95 / DAOM BR144)</name>
    <name type="common">Pythium ultimum</name>
    <dbReference type="NCBI Taxonomy" id="431595"/>
    <lineage>
        <taxon>Eukaryota</taxon>
        <taxon>Sar</taxon>
        <taxon>Stramenopiles</taxon>
        <taxon>Oomycota</taxon>
        <taxon>Peronosporomycetes</taxon>
        <taxon>Pythiales</taxon>
        <taxon>Pythiaceae</taxon>
        <taxon>Globisporangium</taxon>
    </lineage>
</organism>
<feature type="coiled-coil region" evidence="5">
    <location>
        <begin position="199"/>
        <end position="226"/>
    </location>
</feature>
<dbReference type="CDD" id="cd14686">
    <property type="entry name" value="bZIP"/>
    <property type="match status" value="1"/>
</dbReference>
<reference evidence="8" key="2">
    <citation type="submission" date="2010-04" db="EMBL/GenBank/DDBJ databases">
        <authorList>
            <person name="Buell R."/>
            <person name="Hamilton J."/>
            <person name="Hostetler J."/>
        </authorList>
    </citation>
    <scope>NUCLEOTIDE SEQUENCE [LARGE SCALE GENOMIC DNA]</scope>
    <source>
        <strain evidence="8">DAOM:BR144</strain>
    </source>
</reference>
<evidence type="ECO:0000313" key="7">
    <source>
        <dbReference type="EnsemblProtists" id="PYU1_T003338"/>
    </source>
</evidence>
<dbReference type="eggNOG" id="ENOG502SINI">
    <property type="taxonomic scope" value="Eukaryota"/>
</dbReference>
<keyword evidence="8" id="KW-1185">Reference proteome</keyword>
<dbReference type="HOGENOM" id="CLU_032768_0_0_1"/>
<evidence type="ECO:0000256" key="6">
    <source>
        <dbReference type="SAM" id="MobiDB-lite"/>
    </source>
</evidence>
<evidence type="ECO:0000313" key="8">
    <source>
        <dbReference type="Proteomes" id="UP000019132"/>
    </source>
</evidence>
<dbReference type="OMA" id="TMELNMR"/>
<evidence type="ECO:0000256" key="3">
    <source>
        <dbReference type="ARBA" id="ARBA00023163"/>
    </source>
</evidence>
<evidence type="ECO:0000256" key="1">
    <source>
        <dbReference type="ARBA" id="ARBA00023015"/>
    </source>
</evidence>
<feature type="region of interest" description="Disordered" evidence="6">
    <location>
        <begin position="112"/>
        <end position="148"/>
    </location>
</feature>
<sequence>MSLTSLDADFFARGGESALVTKEVTPFVNTTIDSTEFELNFLSEFLLHDEFVPDPRSPPPDGDDLVTPSVSLLQVESGNGAEDELKLEMIEFDTSTVQQAFDENLLNVSQTEIGSPTASSSGSDYASYQNEQDSAFTEENGEPMDRKAKRRAQVAISARRHRCRKKHEMMDLRKEVSYLDSQLDFLRSKHRMTRPHGAVAEWEEKAMAQRHKRKQSEEKNEELRRAIFLQGGFINNLKSMFAATGTFSAELNMRHYLHTYTRLGKNPRSRFRDYEAICNDAKLDMAIDVILRETTTPYGSNKPSITTRNVIPTNQEFGATTVGAYAFDTLDLRRIFVSVCAAIRDSGREWPCYSPVDAQVKVVDAPKENIRYGVSSIRYKSDDDEEEVVVESRAISYYRVTDTYGILLWDYVDVDDLYPMEAETTMKRDVIGAVLVRREICGDGVERVVCRSLCTKLHSFSLASASPDIARFSQSTTLGAEVCGSLVYNQINDDFSGSLVAM</sequence>
<keyword evidence="1" id="KW-0805">Transcription regulation</keyword>
<evidence type="ECO:0000256" key="5">
    <source>
        <dbReference type="SAM" id="Coils"/>
    </source>
</evidence>
<evidence type="ECO:0000256" key="4">
    <source>
        <dbReference type="ARBA" id="ARBA00023242"/>
    </source>
</evidence>
<dbReference type="InParanoid" id="K3WEE7"/>
<dbReference type="GO" id="GO:0003700">
    <property type="term" value="F:DNA-binding transcription factor activity"/>
    <property type="evidence" value="ECO:0007669"/>
    <property type="project" value="InterPro"/>
</dbReference>
<dbReference type="PANTHER" id="PTHR45764:SF80">
    <property type="entry name" value="BZIP DOMAIN-CONTAINING PROTEIN"/>
    <property type="match status" value="1"/>
</dbReference>
<dbReference type="InterPro" id="IPR046347">
    <property type="entry name" value="bZIP_sf"/>
</dbReference>
<dbReference type="PANTHER" id="PTHR45764">
    <property type="entry name" value="BZIP TRANSCRIPTION FACTOR 44"/>
    <property type="match status" value="1"/>
</dbReference>
<dbReference type="AlphaFoldDB" id="K3WEE7"/>
<dbReference type="VEuPathDB" id="FungiDB:PYU1_G003328"/>
<dbReference type="EMBL" id="GL376603">
    <property type="status" value="NOT_ANNOTATED_CDS"/>
    <property type="molecule type" value="Genomic_DNA"/>
</dbReference>
<keyword evidence="2" id="KW-0238">DNA-binding</keyword>
<evidence type="ECO:0000256" key="2">
    <source>
        <dbReference type="ARBA" id="ARBA00023125"/>
    </source>
</evidence>
<keyword evidence="3" id="KW-0804">Transcription</keyword>
<accession>K3WEE7</accession>
<keyword evidence="5" id="KW-0175">Coiled coil</keyword>
<reference evidence="7" key="3">
    <citation type="submission" date="2015-02" db="UniProtKB">
        <authorList>
            <consortium name="EnsemblProtists"/>
        </authorList>
    </citation>
    <scope>IDENTIFICATION</scope>
    <source>
        <strain evidence="7">DAOM BR144</strain>
    </source>
</reference>
<protein>
    <recommendedName>
        <fullName evidence="9">BZIP domain-containing protein</fullName>
    </recommendedName>
</protein>
<dbReference type="Proteomes" id="UP000019132">
    <property type="component" value="Unassembled WGS sequence"/>
</dbReference>
<reference evidence="8" key="1">
    <citation type="journal article" date="2010" name="Genome Biol.">
        <title>Genome sequence of the necrotrophic plant pathogen Pythium ultimum reveals original pathogenicity mechanisms and effector repertoire.</title>
        <authorList>
            <person name="Levesque C.A."/>
            <person name="Brouwer H."/>
            <person name="Cano L."/>
            <person name="Hamilton J.P."/>
            <person name="Holt C."/>
            <person name="Huitema E."/>
            <person name="Raffaele S."/>
            <person name="Robideau G.P."/>
            <person name="Thines M."/>
            <person name="Win J."/>
            <person name="Zerillo M.M."/>
            <person name="Beakes G.W."/>
            <person name="Boore J.L."/>
            <person name="Busam D."/>
            <person name="Dumas B."/>
            <person name="Ferriera S."/>
            <person name="Fuerstenberg S.I."/>
            <person name="Gachon C.M."/>
            <person name="Gaulin E."/>
            <person name="Govers F."/>
            <person name="Grenville-Briggs L."/>
            <person name="Horner N."/>
            <person name="Hostetler J."/>
            <person name="Jiang R.H."/>
            <person name="Johnson J."/>
            <person name="Krajaejun T."/>
            <person name="Lin H."/>
            <person name="Meijer H.J."/>
            <person name="Moore B."/>
            <person name="Morris P."/>
            <person name="Phuntmart V."/>
            <person name="Puiu D."/>
            <person name="Shetty J."/>
            <person name="Stajich J.E."/>
            <person name="Tripathy S."/>
            <person name="Wawra S."/>
            <person name="van West P."/>
            <person name="Whitty B.R."/>
            <person name="Coutinho P.M."/>
            <person name="Henrissat B."/>
            <person name="Martin F."/>
            <person name="Thomas P.D."/>
            <person name="Tyler B.M."/>
            <person name="De Vries R.P."/>
            <person name="Kamoun S."/>
            <person name="Yandell M."/>
            <person name="Tisserat N."/>
            <person name="Buell C.R."/>
        </authorList>
    </citation>
    <scope>NUCLEOTIDE SEQUENCE</scope>
    <source>
        <strain evidence="8">DAOM:BR144</strain>
    </source>
</reference>
<evidence type="ECO:0008006" key="9">
    <source>
        <dbReference type="Google" id="ProtNLM"/>
    </source>
</evidence>
<feature type="compositionally biased region" description="Polar residues" evidence="6">
    <location>
        <begin position="112"/>
        <end position="137"/>
    </location>
</feature>
<proteinExistence type="predicted"/>
<keyword evidence="4" id="KW-0539">Nucleus</keyword>
<dbReference type="EnsemblProtists" id="PYU1_T003338">
    <property type="protein sequence ID" value="PYU1_T003338"/>
    <property type="gene ID" value="PYU1_G003328"/>
</dbReference>
<name>K3WEE7_GLOUD</name>
<dbReference type="SUPFAM" id="SSF57959">
    <property type="entry name" value="Leucine zipper domain"/>
    <property type="match status" value="1"/>
</dbReference>
<dbReference type="GO" id="GO:0003677">
    <property type="term" value="F:DNA binding"/>
    <property type="evidence" value="ECO:0007669"/>
    <property type="project" value="UniProtKB-KW"/>
</dbReference>